<dbReference type="AlphaFoldDB" id="V9HC42"/>
<dbReference type="eggNOG" id="COG2518">
    <property type="taxonomic scope" value="Bacteria"/>
</dbReference>
<dbReference type="GO" id="GO:0005737">
    <property type="term" value="C:cytoplasm"/>
    <property type="evidence" value="ECO:0007669"/>
    <property type="project" value="TreeGrafter"/>
</dbReference>
<dbReference type="GO" id="GO:0032259">
    <property type="term" value="P:methylation"/>
    <property type="evidence" value="ECO:0007669"/>
    <property type="project" value="UniProtKB-KW"/>
</dbReference>
<proteinExistence type="inferred from homology"/>
<comment type="caution">
    <text evidence="4">The sequence shown here is derived from an EMBL/GenBank/DDBJ whole genome shotgun (WGS) entry which is preliminary data.</text>
</comment>
<organism evidence="4 5">
    <name type="scientific">Simonsiella muelleri ATCC 29453</name>
    <dbReference type="NCBI Taxonomy" id="641147"/>
    <lineage>
        <taxon>Bacteria</taxon>
        <taxon>Pseudomonadati</taxon>
        <taxon>Pseudomonadota</taxon>
        <taxon>Betaproteobacteria</taxon>
        <taxon>Neisseriales</taxon>
        <taxon>Neisseriaceae</taxon>
        <taxon>Simonsiella</taxon>
    </lineage>
</organism>
<dbReference type="CDD" id="cd02440">
    <property type="entry name" value="AdoMet_MTases"/>
    <property type="match status" value="1"/>
</dbReference>
<dbReference type="HOGENOM" id="CLU_055432_2_1_4"/>
<keyword evidence="4" id="KW-0489">Methyltransferase</keyword>
<dbReference type="OrthoDB" id="9810066at2"/>
<name>V9HC42_9NEIS</name>
<gene>
    <name evidence="4" type="ORF">HMPREF9021_01433</name>
</gene>
<dbReference type="InterPro" id="IPR000682">
    <property type="entry name" value="PCMT"/>
</dbReference>
<evidence type="ECO:0000256" key="3">
    <source>
        <dbReference type="ARBA" id="ARBA00030757"/>
    </source>
</evidence>
<dbReference type="Proteomes" id="UP000017813">
    <property type="component" value="Unassembled WGS sequence"/>
</dbReference>
<dbReference type="InterPro" id="IPR029063">
    <property type="entry name" value="SAM-dependent_MTases_sf"/>
</dbReference>
<dbReference type="RefSeq" id="WP_002642475.1">
    <property type="nucleotide sequence ID" value="NZ_CP019448.1"/>
</dbReference>
<evidence type="ECO:0000256" key="1">
    <source>
        <dbReference type="ARBA" id="ARBA00005369"/>
    </source>
</evidence>
<dbReference type="GO" id="GO:0004719">
    <property type="term" value="F:protein-L-isoaspartate (D-aspartate) O-methyltransferase activity"/>
    <property type="evidence" value="ECO:0007669"/>
    <property type="project" value="InterPro"/>
</dbReference>
<reference evidence="4 5" key="2">
    <citation type="submission" date="2011-10" db="EMBL/GenBank/DDBJ databases">
        <title>The Genome Sequence of Simonsiella muelleri ATCC 29453.</title>
        <authorList>
            <consortium name="The Broad Institute Genome Sequencing Platform"/>
            <consortium name="The Broad Institute Genome Sequencing Center for Infectious Disease"/>
            <person name="Earl A."/>
            <person name="Ward D."/>
            <person name="Feldgarden M."/>
            <person name="Gevers D."/>
            <person name="Izard J."/>
            <person name="Baranova O.V."/>
            <person name="Blanton J.M."/>
            <person name="Tanner A.C."/>
            <person name="Dewhirst F."/>
            <person name="Young S.K."/>
            <person name="Zeng Q."/>
            <person name="Gargeya S."/>
            <person name="Fitzgerald M."/>
            <person name="Haas B."/>
            <person name="Abouelleil A."/>
            <person name="Alvarado L."/>
            <person name="Arachchi H.M."/>
            <person name="Berlin A."/>
            <person name="Brown A."/>
            <person name="Chapman S.B."/>
            <person name="Chen Z."/>
            <person name="Dunbar C."/>
            <person name="Freedman E."/>
            <person name="Gearin G."/>
            <person name="Goldberg J."/>
            <person name="Griggs A."/>
            <person name="Gujja S."/>
            <person name="Heiman D."/>
            <person name="Howarth C."/>
            <person name="Larson L."/>
            <person name="Lui A."/>
            <person name="MacDonald P.J.P."/>
            <person name="Montmayeur A."/>
            <person name="Murphy C."/>
            <person name="Neiman D."/>
            <person name="Pearson M."/>
            <person name="Priest M."/>
            <person name="Roberts A."/>
            <person name="Saif S."/>
            <person name="Shea T."/>
            <person name="Shenoy N."/>
            <person name="Sisk P."/>
            <person name="Stolte C."/>
            <person name="Sykes S."/>
            <person name="Wortman J."/>
            <person name="Nusbaum C."/>
            <person name="Birren B."/>
        </authorList>
    </citation>
    <scope>NUCLEOTIDE SEQUENCE [LARGE SCALE GENOMIC DNA]</scope>
    <source>
        <strain evidence="4 5">ATCC 29453</strain>
    </source>
</reference>
<evidence type="ECO:0000313" key="5">
    <source>
        <dbReference type="Proteomes" id="UP000017813"/>
    </source>
</evidence>
<dbReference type="SUPFAM" id="SSF53335">
    <property type="entry name" value="S-adenosyl-L-methionine-dependent methyltransferases"/>
    <property type="match status" value="1"/>
</dbReference>
<evidence type="ECO:0000313" key="4">
    <source>
        <dbReference type="EMBL" id="EFG30827.1"/>
    </source>
</evidence>
<accession>V9HC42</accession>
<dbReference type="STRING" id="641147.HMPREF9021_01433"/>
<dbReference type="Pfam" id="PF01135">
    <property type="entry name" value="PCMT"/>
    <property type="match status" value="1"/>
</dbReference>
<dbReference type="Gene3D" id="3.40.50.150">
    <property type="entry name" value="Vaccinia Virus protein VP39"/>
    <property type="match status" value="1"/>
</dbReference>
<dbReference type="PANTHER" id="PTHR11579">
    <property type="entry name" value="PROTEIN-L-ISOASPARTATE O-METHYLTRANSFERASE"/>
    <property type="match status" value="1"/>
</dbReference>
<evidence type="ECO:0000256" key="2">
    <source>
        <dbReference type="ARBA" id="ARBA00013346"/>
    </source>
</evidence>
<comment type="similarity">
    <text evidence="1">Belongs to the methyltransferase superfamily. L-isoaspartyl/D-aspartyl protein methyltransferase family.</text>
</comment>
<dbReference type="KEGG" id="smur:BWP33_07080"/>
<keyword evidence="5" id="KW-1185">Reference proteome</keyword>
<keyword evidence="4" id="KW-0808">Transferase</keyword>
<dbReference type="PANTHER" id="PTHR11579:SF18">
    <property type="entry name" value="PROTEIN-L-ISOASPARTATE O-METHYLTRANSFERASE"/>
    <property type="match status" value="1"/>
</dbReference>
<dbReference type="EMBL" id="ADCY02000045">
    <property type="protein sequence ID" value="EFG30827.1"/>
    <property type="molecule type" value="Genomic_DNA"/>
</dbReference>
<protein>
    <recommendedName>
        <fullName evidence="2">Protein-L-isoaspartate O-methyltransferase</fullName>
    </recommendedName>
    <alternativeName>
        <fullName evidence="3">Protein L-isoaspartyl methyltransferase</fullName>
    </alternativeName>
</protein>
<sequence>MDFKKARFNMVEQQIRPWDVLDFAVLDALESIPREEFVLPEQQGYAYADLPLKLLNGSYMLEPKIVARLAQGLNLKKTDQVLEIGTGAGYATAVLAYLAAHVHTVDMDAQQQNFAHIALNRINLLNISYEVCDGFAQDKNTRYDAIYVGGSLPAIPEVLKNRLNENGGRMVVIVGSEPVQRCMLITRQGIDFSEKVLFDTLVPPLNGTSLTSHNKFVF</sequence>
<reference evidence="4 5" key="1">
    <citation type="submission" date="2010-03" db="EMBL/GenBank/DDBJ databases">
        <authorList>
            <consortium name="The Broad Institute Genome Sequencing Platform"/>
            <person name="Ward D."/>
            <person name="Earl A."/>
            <person name="Feldgarden M."/>
            <person name="Gevers D."/>
            <person name="Young S."/>
            <person name="Zeng Q."/>
            <person name="Koehrsen M."/>
            <person name="Alvarado L."/>
            <person name="Berlin A.M."/>
            <person name="Borenstein D."/>
            <person name="Chapman S.B."/>
            <person name="Chen Z."/>
            <person name="Engels R."/>
            <person name="Freedman E."/>
            <person name="Gellesch M."/>
            <person name="Goldberg J."/>
            <person name="Griggs A."/>
            <person name="Gujja S."/>
            <person name="Heilman E.R."/>
            <person name="Heiman D.I."/>
            <person name="Hepburn T.A."/>
            <person name="Howarth C."/>
            <person name="Jen D."/>
            <person name="Larson L."/>
            <person name="Mehta T."/>
            <person name="Park D."/>
            <person name="Pearson M."/>
            <person name="Richards J."/>
            <person name="Roberts A."/>
            <person name="Saif S."/>
            <person name="Shea T.D."/>
            <person name="Shenoy N."/>
            <person name="Sisk P."/>
            <person name="Stolte C."/>
            <person name="Sykes S.N."/>
            <person name="Walk T."/>
            <person name="White J."/>
            <person name="Yandava C."/>
            <person name="Izard J."/>
            <person name="Baranova O.V."/>
            <person name="Blanton J.M."/>
            <person name="Tanner A.C."/>
            <person name="Dewhirst F."/>
            <person name="Haas B."/>
            <person name="Nusbaum C."/>
            <person name="Birren B."/>
        </authorList>
    </citation>
    <scope>NUCLEOTIDE SEQUENCE [LARGE SCALE GENOMIC DNA]</scope>
    <source>
        <strain evidence="4 5">ATCC 29453</strain>
    </source>
</reference>